<comment type="caution">
    <text evidence="1">The sequence shown here is derived from an EMBL/GenBank/DDBJ whole genome shotgun (WGS) entry which is preliminary data.</text>
</comment>
<evidence type="ECO:0000313" key="2">
    <source>
        <dbReference type="Proteomes" id="UP000054815"/>
    </source>
</evidence>
<dbReference type="Proteomes" id="UP000054815">
    <property type="component" value="Unassembled WGS sequence"/>
</dbReference>
<sequence>MLYGPVANRRAASVDASLSQPITSRHCLLYASGTNASAKWSYSNQNVMKAFVKIFRFSELIRRIKTGASLAPLGSQFGMWEKRQQEPTKTNYPNRLVSDPPVSKCRQRYVDRGPVASRRATVGIQDSDWTMANVGA</sequence>
<evidence type="ECO:0000313" key="1">
    <source>
        <dbReference type="EMBL" id="KRY01480.1"/>
    </source>
</evidence>
<accession>A0A0V0YN32</accession>
<gene>
    <name evidence="1" type="ORF">T4E_11593</name>
</gene>
<protein>
    <submittedName>
        <fullName evidence="1">Uncharacterized protein</fullName>
    </submittedName>
</protein>
<organism evidence="1 2">
    <name type="scientific">Trichinella pseudospiralis</name>
    <name type="common">Parasitic roundworm</name>
    <dbReference type="NCBI Taxonomy" id="6337"/>
    <lineage>
        <taxon>Eukaryota</taxon>
        <taxon>Metazoa</taxon>
        <taxon>Ecdysozoa</taxon>
        <taxon>Nematoda</taxon>
        <taxon>Enoplea</taxon>
        <taxon>Dorylaimia</taxon>
        <taxon>Trichinellida</taxon>
        <taxon>Trichinellidae</taxon>
        <taxon>Trichinella</taxon>
    </lineage>
</organism>
<name>A0A0V0YN32_TRIPS</name>
<proteinExistence type="predicted"/>
<dbReference type="AlphaFoldDB" id="A0A0V0YN32"/>
<dbReference type="EMBL" id="JYDU01000003">
    <property type="protein sequence ID" value="KRY01480.1"/>
    <property type="molecule type" value="Genomic_DNA"/>
</dbReference>
<reference evidence="1 2" key="1">
    <citation type="submission" date="2015-01" db="EMBL/GenBank/DDBJ databases">
        <title>Evolution of Trichinella species and genotypes.</title>
        <authorList>
            <person name="Korhonen P.K."/>
            <person name="Edoardo P."/>
            <person name="Giuseppe L.R."/>
            <person name="Gasser R.B."/>
        </authorList>
    </citation>
    <scope>NUCLEOTIDE SEQUENCE [LARGE SCALE GENOMIC DNA]</scope>
    <source>
        <strain evidence="1">ISS141</strain>
    </source>
</reference>